<feature type="transmembrane region" description="Helical" evidence="1">
    <location>
        <begin position="93"/>
        <end position="115"/>
    </location>
</feature>
<sequence>MPLTMSHPAAVLPLRFLGLPMTAMVVGSMVPDVWVFARWHRAYALAHTPVGVLTVDAAVSVLVVAAWFALVRDPLVDLAPAAVRSRLAPHRRLGLRSWLLVVPAAVVGASTHVFWDSFTHAGRWGVDRVGWLQLAHAGLPGFRWAQYASGLLGLVVVGVAAVRHLRALPRRTPRRPRPRWATPALLATSALVLDTGVRTAASRPWPRLHALALHSVVNAVLVAGLALAVLCAVWQAGELRAGRAPRR</sequence>
<accession>A0A6G6W999</accession>
<feature type="transmembrane region" description="Helical" evidence="1">
    <location>
        <begin position="51"/>
        <end position="72"/>
    </location>
</feature>
<gene>
    <name evidence="2" type="ORF">G5V58_03195</name>
</gene>
<name>A0A6G6W999_9ACTN</name>
<keyword evidence="1" id="KW-0812">Transmembrane</keyword>
<feature type="transmembrane region" description="Helical" evidence="1">
    <location>
        <begin position="144"/>
        <end position="162"/>
    </location>
</feature>
<evidence type="ECO:0000313" key="3">
    <source>
        <dbReference type="Proteomes" id="UP000502996"/>
    </source>
</evidence>
<dbReference type="KEGG" id="nano:G5V58_03195"/>
<evidence type="ECO:0000256" key="1">
    <source>
        <dbReference type="SAM" id="Phobius"/>
    </source>
</evidence>
<protein>
    <submittedName>
        <fullName evidence="2">DUF4184 family protein</fullName>
    </submittedName>
</protein>
<evidence type="ECO:0000313" key="2">
    <source>
        <dbReference type="EMBL" id="QIG41918.1"/>
    </source>
</evidence>
<feature type="transmembrane region" description="Helical" evidence="1">
    <location>
        <begin position="213"/>
        <end position="237"/>
    </location>
</feature>
<proteinExistence type="predicted"/>
<dbReference type="Proteomes" id="UP000502996">
    <property type="component" value="Chromosome"/>
</dbReference>
<keyword evidence="1" id="KW-1133">Transmembrane helix</keyword>
<dbReference type="EMBL" id="CP049257">
    <property type="protein sequence ID" value="QIG41918.1"/>
    <property type="molecule type" value="Genomic_DNA"/>
</dbReference>
<keyword evidence="1" id="KW-0472">Membrane</keyword>
<dbReference type="InterPro" id="IPR025238">
    <property type="entry name" value="DUF4184"/>
</dbReference>
<organism evidence="2 3">
    <name type="scientific">Nocardioides anomalus</name>
    <dbReference type="NCBI Taxonomy" id="2712223"/>
    <lineage>
        <taxon>Bacteria</taxon>
        <taxon>Bacillati</taxon>
        <taxon>Actinomycetota</taxon>
        <taxon>Actinomycetes</taxon>
        <taxon>Propionibacteriales</taxon>
        <taxon>Nocardioidaceae</taxon>
        <taxon>Nocardioides</taxon>
    </lineage>
</organism>
<dbReference type="RefSeq" id="WP_165228705.1">
    <property type="nucleotide sequence ID" value="NZ_CP049257.1"/>
</dbReference>
<reference evidence="2 3" key="1">
    <citation type="submission" date="2020-02" db="EMBL/GenBank/DDBJ databases">
        <title>Full genome sequence of Nocardioides sp. R-3366.</title>
        <authorList>
            <person name="Im W.-T."/>
        </authorList>
    </citation>
    <scope>NUCLEOTIDE SEQUENCE [LARGE SCALE GENOMIC DNA]</scope>
    <source>
        <strain evidence="2 3">R-3366</strain>
    </source>
</reference>
<keyword evidence="3" id="KW-1185">Reference proteome</keyword>
<dbReference type="Pfam" id="PF13803">
    <property type="entry name" value="DUF4184"/>
    <property type="match status" value="1"/>
</dbReference>
<dbReference type="AlphaFoldDB" id="A0A6G6W999"/>
<feature type="transmembrane region" description="Helical" evidence="1">
    <location>
        <begin position="183"/>
        <end position="201"/>
    </location>
</feature>